<evidence type="ECO:0000256" key="9">
    <source>
        <dbReference type="ARBA" id="ARBA00023136"/>
    </source>
</evidence>
<evidence type="ECO:0000256" key="3">
    <source>
        <dbReference type="ARBA" id="ARBA00022448"/>
    </source>
</evidence>
<dbReference type="Proteomes" id="UP000030661">
    <property type="component" value="Unassembled WGS sequence"/>
</dbReference>
<dbReference type="PANTHER" id="PTHR43297:SF14">
    <property type="entry name" value="ATPASE AAA-TYPE CORE DOMAIN-CONTAINING PROTEIN"/>
    <property type="match status" value="1"/>
</dbReference>
<dbReference type="GO" id="GO:0005886">
    <property type="term" value="C:plasma membrane"/>
    <property type="evidence" value="ECO:0007669"/>
    <property type="project" value="UniProtKB-SubCell"/>
</dbReference>
<dbReference type="HOGENOM" id="CLU_000604_1_23_0"/>
<evidence type="ECO:0000256" key="2">
    <source>
        <dbReference type="ARBA" id="ARBA00005417"/>
    </source>
</evidence>
<name>A0A081C4T3_VECG1</name>
<dbReference type="GO" id="GO:0015833">
    <property type="term" value="P:peptide transport"/>
    <property type="evidence" value="ECO:0007669"/>
    <property type="project" value="InterPro"/>
</dbReference>
<dbReference type="NCBIfam" id="TIGR01727">
    <property type="entry name" value="oligo_HPY"/>
    <property type="match status" value="1"/>
</dbReference>
<dbReference type="STRING" id="1499967.U27_06573"/>
<dbReference type="GO" id="GO:0016887">
    <property type="term" value="F:ATP hydrolysis activity"/>
    <property type="evidence" value="ECO:0007669"/>
    <property type="project" value="InterPro"/>
</dbReference>
<evidence type="ECO:0000313" key="11">
    <source>
        <dbReference type="EMBL" id="GAK59588.1"/>
    </source>
</evidence>
<keyword evidence="6" id="KW-0547">Nucleotide-binding</keyword>
<evidence type="ECO:0000256" key="1">
    <source>
        <dbReference type="ARBA" id="ARBA00004202"/>
    </source>
</evidence>
<dbReference type="PROSITE" id="PS00211">
    <property type="entry name" value="ABC_TRANSPORTER_1"/>
    <property type="match status" value="1"/>
</dbReference>
<dbReference type="PANTHER" id="PTHR43297">
    <property type="entry name" value="OLIGOPEPTIDE TRANSPORT ATP-BINDING PROTEIN APPD"/>
    <property type="match status" value="1"/>
</dbReference>
<dbReference type="InterPro" id="IPR027417">
    <property type="entry name" value="P-loop_NTPase"/>
</dbReference>
<feature type="domain" description="ABC transporter" evidence="10">
    <location>
        <begin position="5"/>
        <end position="254"/>
    </location>
</feature>
<dbReference type="InterPro" id="IPR003593">
    <property type="entry name" value="AAA+_ATPase"/>
</dbReference>
<dbReference type="AlphaFoldDB" id="A0A081C4T3"/>
<protein>
    <submittedName>
        <fullName evidence="11">Oligopeptide/dipeptide ABC transporter, ATPase subunit</fullName>
    </submittedName>
</protein>
<dbReference type="EMBL" id="DF820470">
    <property type="protein sequence ID" value="GAK59588.1"/>
    <property type="molecule type" value="Genomic_DNA"/>
</dbReference>
<keyword evidence="5" id="KW-0997">Cell inner membrane</keyword>
<keyword evidence="8" id="KW-1278">Translocase</keyword>
<evidence type="ECO:0000256" key="6">
    <source>
        <dbReference type="ARBA" id="ARBA00022741"/>
    </source>
</evidence>
<gene>
    <name evidence="11" type="ORF">U27_06573</name>
</gene>
<dbReference type="InterPro" id="IPR013563">
    <property type="entry name" value="Oligopep_ABC_C"/>
</dbReference>
<keyword evidence="3" id="KW-0813">Transport</keyword>
<dbReference type="FunFam" id="3.40.50.300:FF:000016">
    <property type="entry name" value="Oligopeptide ABC transporter ATP-binding component"/>
    <property type="match status" value="1"/>
</dbReference>
<dbReference type="InterPro" id="IPR003439">
    <property type="entry name" value="ABC_transporter-like_ATP-bd"/>
</dbReference>
<keyword evidence="7" id="KW-0067">ATP-binding</keyword>
<dbReference type="InterPro" id="IPR017871">
    <property type="entry name" value="ABC_transporter-like_CS"/>
</dbReference>
<dbReference type="CDD" id="cd03257">
    <property type="entry name" value="ABC_NikE_OppD_transporters"/>
    <property type="match status" value="1"/>
</dbReference>
<evidence type="ECO:0000259" key="10">
    <source>
        <dbReference type="PROSITE" id="PS50893"/>
    </source>
</evidence>
<dbReference type="SUPFAM" id="SSF52540">
    <property type="entry name" value="P-loop containing nucleoside triphosphate hydrolases"/>
    <property type="match status" value="1"/>
</dbReference>
<organism evidence="11">
    <name type="scientific">Vecturithrix granuli</name>
    <dbReference type="NCBI Taxonomy" id="1499967"/>
    <lineage>
        <taxon>Bacteria</taxon>
        <taxon>Candidatus Moduliflexota</taxon>
        <taxon>Candidatus Vecturitrichia</taxon>
        <taxon>Candidatus Vecturitrichales</taxon>
        <taxon>Candidatus Vecturitrichaceae</taxon>
        <taxon>Candidatus Vecturithrix</taxon>
    </lineage>
</organism>
<evidence type="ECO:0000256" key="4">
    <source>
        <dbReference type="ARBA" id="ARBA00022475"/>
    </source>
</evidence>
<keyword evidence="12" id="KW-1185">Reference proteome</keyword>
<comment type="subcellular location">
    <subcellularLocation>
        <location evidence="1">Cell membrane</location>
        <topology evidence="1">Peripheral membrane protein</topology>
    </subcellularLocation>
</comment>
<evidence type="ECO:0000313" key="12">
    <source>
        <dbReference type="Proteomes" id="UP000030661"/>
    </source>
</evidence>
<evidence type="ECO:0000256" key="5">
    <source>
        <dbReference type="ARBA" id="ARBA00022519"/>
    </source>
</evidence>
<dbReference type="GO" id="GO:0005524">
    <property type="term" value="F:ATP binding"/>
    <property type="evidence" value="ECO:0007669"/>
    <property type="project" value="UniProtKB-KW"/>
</dbReference>
<keyword evidence="9" id="KW-0472">Membrane</keyword>
<keyword evidence="4" id="KW-1003">Cell membrane</keyword>
<dbReference type="eggNOG" id="COG0444">
    <property type="taxonomic scope" value="Bacteria"/>
</dbReference>
<dbReference type="PROSITE" id="PS50893">
    <property type="entry name" value="ABC_TRANSPORTER_2"/>
    <property type="match status" value="1"/>
</dbReference>
<accession>A0A081C4T3</accession>
<proteinExistence type="inferred from homology"/>
<dbReference type="Pfam" id="PF00005">
    <property type="entry name" value="ABC_tran"/>
    <property type="match status" value="1"/>
</dbReference>
<dbReference type="SMART" id="SM00382">
    <property type="entry name" value="AAA"/>
    <property type="match status" value="1"/>
</dbReference>
<comment type="similarity">
    <text evidence="2">Belongs to the ABC transporter superfamily.</text>
</comment>
<evidence type="ECO:0000256" key="7">
    <source>
        <dbReference type="ARBA" id="ARBA00022840"/>
    </source>
</evidence>
<dbReference type="InterPro" id="IPR050388">
    <property type="entry name" value="ABC_Ni/Peptide_Import"/>
</dbReference>
<dbReference type="Pfam" id="PF08352">
    <property type="entry name" value="oligo_HPY"/>
    <property type="match status" value="1"/>
</dbReference>
<reference evidence="11" key="1">
    <citation type="journal article" date="2015" name="PeerJ">
        <title>First genomic representation of candidate bacterial phylum KSB3 points to enhanced environmental sensing as a trigger of wastewater bulking.</title>
        <authorList>
            <person name="Sekiguchi Y."/>
            <person name="Ohashi A."/>
            <person name="Parks D.H."/>
            <person name="Yamauchi T."/>
            <person name="Tyson G.W."/>
            <person name="Hugenholtz P."/>
        </authorList>
    </citation>
    <scope>NUCLEOTIDE SEQUENCE [LARGE SCALE GENOMIC DNA]</scope>
</reference>
<dbReference type="Gene3D" id="3.40.50.300">
    <property type="entry name" value="P-loop containing nucleotide triphosphate hydrolases"/>
    <property type="match status" value="1"/>
</dbReference>
<evidence type="ECO:0000256" key="8">
    <source>
        <dbReference type="ARBA" id="ARBA00022967"/>
    </source>
</evidence>
<sequence>MEHILEVKNLNTFFEISQGIVRAVEGVNFNLKYSESIGLVGESGCGKTTTALSVMGMLPDNGFIEHGEIFFEGKDIAKNTEAQWQLYRWSEISMIFQGAMNALNPVMKISDQITEAIKLHEPDSSDKAARERVLELFHLVGLDEKRVDNYPHEFSGGMRQRVMIAMALACRPKLIIGDEPTTALDVMVQAQIIELINDLRERLNLSMIAITHDLSIISEICDIVAVMYAGNIVEIGNVRDVIRQHKHPYAKKLINAFPNIYGKKTMVESIPGDPPNLLNPPSGCRFHPRCEYCLPVCKESSPELIDLGNEHFVACHIVGRN</sequence>